<keyword evidence="6" id="KW-0963">Cytoplasm</keyword>
<comment type="function">
    <text evidence="6">Involved in the regulation of the intracellular balance of NAD and NADP, and is a key enzyme in the biosynthesis of NADP. Catalyzes specifically the phosphorylation on 2'-hydroxyl of the adenosine moiety of NAD to yield NADP.</text>
</comment>
<dbReference type="Proteomes" id="UP000199228">
    <property type="component" value="Unassembled WGS sequence"/>
</dbReference>
<sequence>MTHQVQAYIKNRGGVCDYFVTRPYEKEDNKIDCSKIPKETEVILVLGGDGTLIRTARDVVSLRIPLIGVNLGTLGYLCELTRDTVFAAIDQIFEDHYELENRIMLRGVDEQGNVKGCALNDVVIHRMGLLQIVRINVYISDKYLTTYNADGIIVSTPTGSTGYSMSSGGPIVDPKADLLLITPISPHALSSKSIVISPEDTICLEIAERRAEQDEEVVVSFDGDQLMSLNVGEKITISKSPLMVKILKIGSQSFLEILQKKMSVYNDSNDKV</sequence>
<dbReference type="AlphaFoldDB" id="A0A1G6AKQ7"/>
<name>A0A1G6AKQ7_EUBOX</name>
<evidence type="ECO:0000256" key="6">
    <source>
        <dbReference type="HAMAP-Rule" id="MF_00361"/>
    </source>
</evidence>
<feature type="binding site" evidence="6">
    <location>
        <begin position="161"/>
        <end position="166"/>
    </location>
    <ligand>
        <name>NAD(+)</name>
        <dbReference type="ChEBI" id="CHEBI:57540"/>
    </ligand>
</feature>
<dbReference type="GO" id="GO:0005524">
    <property type="term" value="F:ATP binding"/>
    <property type="evidence" value="ECO:0007669"/>
    <property type="project" value="UniProtKB-KW"/>
</dbReference>
<dbReference type="SUPFAM" id="SSF111331">
    <property type="entry name" value="NAD kinase/diacylglycerol kinase-like"/>
    <property type="match status" value="1"/>
</dbReference>
<comment type="subcellular location">
    <subcellularLocation>
        <location evidence="6">Cytoplasm</location>
    </subcellularLocation>
</comment>
<keyword evidence="1 6" id="KW-0808">Transferase</keyword>
<comment type="similarity">
    <text evidence="6">Belongs to the NAD kinase family.</text>
</comment>
<dbReference type="PANTHER" id="PTHR20275">
    <property type="entry name" value="NAD KINASE"/>
    <property type="match status" value="1"/>
</dbReference>
<evidence type="ECO:0000256" key="2">
    <source>
        <dbReference type="ARBA" id="ARBA00022777"/>
    </source>
</evidence>
<dbReference type="GO" id="GO:0051287">
    <property type="term" value="F:NAD binding"/>
    <property type="evidence" value="ECO:0007669"/>
    <property type="project" value="UniProtKB-ARBA"/>
</dbReference>
<feature type="binding site" evidence="6">
    <location>
        <begin position="120"/>
        <end position="121"/>
    </location>
    <ligand>
        <name>NAD(+)</name>
        <dbReference type="ChEBI" id="CHEBI:57540"/>
    </ligand>
</feature>
<keyword evidence="3 6" id="KW-0521">NADP</keyword>
<dbReference type="InterPro" id="IPR017437">
    <property type="entry name" value="ATP-NAD_kinase_PpnK-typ_C"/>
</dbReference>
<comment type="cofactor">
    <cofactor evidence="6">
        <name>a divalent metal cation</name>
        <dbReference type="ChEBI" id="CHEBI:60240"/>
    </cofactor>
</comment>
<dbReference type="GO" id="GO:0006741">
    <property type="term" value="P:NADP+ biosynthetic process"/>
    <property type="evidence" value="ECO:0007669"/>
    <property type="project" value="UniProtKB-UniRule"/>
</dbReference>
<dbReference type="InterPro" id="IPR016064">
    <property type="entry name" value="NAD/diacylglycerol_kinase_sf"/>
</dbReference>
<organism evidence="7 8">
    <name type="scientific">Eubacterium oxidoreducens</name>
    <dbReference type="NCBI Taxonomy" id="1732"/>
    <lineage>
        <taxon>Bacteria</taxon>
        <taxon>Bacillati</taxon>
        <taxon>Bacillota</taxon>
        <taxon>Clostridia</taxon>
        <taxon>Eubacteriales</taxon>
        <taxon>Eubacteriaceae</taxon>
        <taxon>Eubacterium</taxon>
    </lineage>
</organism>
<dbReference type="GO" id="GO:0005737">
    <property type="term" value="C:cytoplasm"/>
    <property type="evidence" value="ECO:0007669"/>
    <property type="project" value="UniProtKB-SubCell"/>
</dbReference>
<keyword evidence="4 6" id="KW-0520">NAD</keyword>
<keyword evidence="2 6" id="KW-0418">Kinase</keyword>
<feature type="binding site" evidence="6">
    <location>
        <begin position="49"/>
        <end position="50"/>
    </location>
    <ligand>
        <name>NAD(+)</name>
        <dbReference type="ChEBI" id="CHEBI:57540"/>
    </ligand>
</feature>
<dbReference type="InterPro" id="IPR017438">
    <property type="entry name" value="ATP-NAD_kinase_N"/>
</dbReference>
<gene>
    <name evidence="6" type="primary">nadK</name>
    <name evidence="7" type="ORF">SAMN02910417_00605</name>
</gene>
<reference evidence="7 8" key="1">
    <citation type="submission" date="2016-10" db="EMBL/GenBank/DDBJ databases">
        <authorList>
            <person name="de Groot N.N."/>
        </authorList>
    </citation>
    <scope>NUCLEOTIDE SEQUENCE [LARGE SCALE GENOMIC DNA]</scope>
    <source>
        <strain evidence="7 8">DSM 3217</strain>
    </source>
</reference>
<evidence type="ECO:0000256" key="5">
    <source>
        <dbReference type="ARBA" id="ARBA00047925"/>
    </source>
</evidence>
<dbReference type="EMBL" id="FMXR01000006">
    <property type="protein sequence ID" value="SDB08693.1"/>
    <property type="molecule type" value="Genomic_DNA"/>
</dbReference>
<protein>
    <recommendedName>
        <fullName evidence="6">NAD kinase</fullName>
        <ecNumber evidence="6">2.7.1.23</ecNumber>
    </recommendedName>
    <alternativeName>
        <fullName evidence="6">ATP-dependent NAD kinase</fullName>
    </alternativeName>
</protein>
<evidence type="ECO:0000313" key="7">
    <source>
        <dbReference type="EMBL" id="SDB08693.1"/>
    </source>
</evidence>
<evidence type="ECO:0000256" key="4">
    <source>
        <dbReference type="ARBA" id="ARBA00023027"/>
    </source>
</evidence>
<evidence type="ECO:0000256" key="3">
    <source>
        <dbReference type="ARBA" id="ARBA00022857"/>
    </source>
</evidence>
<accession>A0A1G6AKQ7</accession>
<dbReference type="PANTHER" id="PTHR20275:SF0">
    <property type="entry name" value="NAD KINASE"/>
    <property type="match status" value="1"/>
</dbReference>
<comment type="caution">
    <text evidence="6">Lacks conserved residue(s) required for the propagation of feature annotation.</text>
</comment>
<evidence type="ECO:0000313" key="8">
    <source>
        <dbReference type="Proteomes" id="UP000199228"/>
    </source>
</evidence>
<dbReference type="Pfam" id="PF01513">
    <property type="entry name" value="NAD_kinase"/>
    <property type="match status" value="1"/>
</dbReference>
<dbReference type="GO" id="GO:0019674">
    <property type="term" value="P:NAD+ metabolic process"/>
    <property type="evidence" value="ECO:0007669"/>
    <property type="project" value="InterPro"/>
</dbReference>
<keyword evidence="6" id="KW-0067">ATP-binding</keyword>
<keyword evidence="6" id="KW-0547">Nucleotide-binding</keyword>
<feature type="binding site" evidence="6">
    <location>
        <position position="54"/>
    </location>
    <ligand>
        <name>NAD(+)</name>
        <dbReference type="ChEBI" id="CHEBI:57540"/>
    </ligand>
</feature>
<evidence type="ECO:0000256" key="1">
    <source>
        <dbReference type="ARBA" id="ARBA00022679"/>
    </source>
</evidence>
<dbReference type="GO" id="GO:0046872">
    <property type="term" value="F:metal ion binding"/>
    <property type="evidence" value="ECO:0007669"/>
    <property type="project" value="UniProtKB-UniRule"/>
</dbReference>
<dbReference type="GO" id="GO:0003951">
    <property type="term" value="F:NAD+ kinase activity"/>
    <property type="evidence" value="ECO:0007669"/>
    <property type="project" value="UniProtKB-UniRule"/>
</dbReference>
<keyword evidence="8" id="KW-1185">Reference proteome</keyword>
<dbReference type="InterPro" id="IPR002504">
    <property type="entry name" value="NADK"/>
</dbReference>
<proteinExistence type="inferred from homology"/>
<comment type="catalytic activity">
    <reaction evidence="5 6">
        <text>NAD(+) + ATP = ADP + NADP(+) + H(+)</text>
        <dbReference type="Rhea" id="RHEA:18629"/>
        <dbReference type="ChEBI" id="CHEBI:15378"/>
        <dbReference type="ChEBI" id="CHEBI:30616"/>
        <dbReference type="ChEBI" id="CHEBI:57540"/>
        <dbReference type="ChEBI" id="CHEBI:58349"/>
        <dbReference type="ChEBI" id="CHEBI:456216"/>
        <dbReference type="EC" id="2.7.1.23"/>
    </reaction>
</comment>
<dbReference type="Gene3D" id="2.60.200.30">
    <property type="entry name" value="Probable inorganic polyphosphate/atp-NAD kinase, domain 2"/>
    <property type="match status" value="1"/>
</dbReference>
<dbReference type="Pfam" id="PF20143">
    <property type="entry name" value="NAD_kinase_C"/>
    <property type="match status" value="1"/>
</dbReference>
<dbReference type="Gene3D" id="3.40.50.10330">
    <property type="entry name" value="Probable inorganic polyphosphate/atp-NAD kinase, domain 1"/>
    <property type="match status" value="1"/>
</dbReference>
<dbReference type="EC" id="2.7.1.23" evidence="6"/>
<dbReference type="STRING" id="1732.SAMN02910417_00605"/>
<feature type="active site" description="Proton acceptor" evidence="6">
    <location>
        <position position="49"/>
    </location>
</feature>
<feature type="binding site" evidence="6">
    <location>
        <position position="150"/>
    </location>
    <ligand>
        <name>NAD(+)</name>
        <dbReference type="ChEBI" id="CHEBI:57540"/>
    </ligand>
</feature>
<dbReference type="HAMAP" id="MF_00361">
    <property type="entry name" value="NAD_kinase"/>
    <property type="match status" value="1"/>
</dbReference>